<dbReference type="SUPFAM" id="SSF103481">
    <property type="entry name" value="Multidrug resistance efflux transporter EmrE"/>
    <property type="match status" value="2"/>
</dbReference>
<evidence type="ECO:0000313" key="8">
    <source>
        <dbReference type="Proteomes" id="UP001298424"/>
    </source>
</evidence>
<feature type="domain" description="EamA" evidence="6">
    <location>
        <begin position="157"/>
        <end position="287"/>
    </location>
</feature>
<keyword evidence="2 5" id="KW-0812">Transmembrane</keyword>
<protein>
    <submittedName>
        <fullName evidence="7">DMT family transporter</fullName>
    </submittedName>
</protein>
<sequence length="292" mass="31130">MSHTHTPATAKKDPLGSGWIIVAAVCFTVMGVLVKAAGRRFAMSHYELVFWRVMVAVLVLGFQAALFKRSLKTPHLKAHIGRGLTGTAGLVLFFYGITHLPLATAITLNYTSAVFLALLSVLVYRERPPLRIWLALLAGLGGIALILRPAFHSGQEWAALVGLGSGFCAGAAYLQVRGLSRMGEPTWRVVWYFSAVAAVVSAILASRAGWHRPSLESLPYVAGIGLSAMFAQLSLTRAYQVGRTFTVAALSYLTVVFSALYGALWLGETLGGQEAAGIAIIVTAGIVSSLKK</sequence>
<keyword evidence="8" id="KW-1185">Reference proteome</keyword>
<gene>
    <name evidence="7" type="ORF">MB824_06365</name>
</gene>
<accession>A0ABS9NMW0</accession>
<comment type="subcellular location">
    <subcellularLocation>
        <location evidence="1">Membrane</location>
        <topology evidence="1">Multi-pass membrane protein</topology>
    </subcellularLocation>
</comment>
<dbReference type="Pfam" id="PF00892">
    <property type="entry name" value="EamA"/>
    <property type="match status" value="2"/>
</dbReference>
<dbReference type="InterPro" id="IPR000620">
    <property type="entry name" value="EamA_dom"/>
</dbReference>
<evidence type="ECO:0000313" key="7">
    <source>
        <dbReference type="EMBL" id="MCG6504114.1"/>
    </source>
</evidence>
<keyword evidence="4 5" id="KW-0472">Membrane</keyword>
<feature type="transmembrane region" description="Helical" evidence="5">
    <location>
        <begin position="157"/>
        <end position="174"/>
    </location>
</feature>
<dbReference type="EMBL" id="JAKOOW010000024">
    <property type="protein sequence ID" value="MCG6504114.1"/>
    <property type="molecule type" value="Genomic_DNA"/>
</dbReference>
<dbReference type="Proteomes" id="UP001298424">
    <property type="component" value="Unassembled WGS sequence"/>
</dbReference>
<proteinExistence type="predicted"/>
<evidence type="ECO:0000256" key="1">
    <source>
        <dbReference type="ARBA" id="ARBA00004141"/>
    </source>
</evidence>
<dbReference type="RefSeq" id="WP_238747026.1">
    <property type="nucleotide sequence ID" value="NZ_JAKOOW010000024.1"/>
</dbReference>
<name>A0ABS9NMW0_9NEIS</name>
<feature type="domain" description="EamA" evidence="6">
    <location>
        <begin position="16"/>
        <end position="147"/>
    </location>
</feature>
<feature type="transmembrane region" description="Helical" evidence="5">
    <location>
        <begin position="186"/>
        <end position="205"/>
    </location>
</feature>
<evidence type="ECO:0000256" key="3">
    <source>
        <dbReference type="ARBA" id="ARBA00022989"/>
    </source>
</evidence>
<evidence type="ECO:0000256" key="5">
    <source>
        <dbReference type="SAM" id="Phobius"/>
    </source>
</evidence>
<keyword evidence="3 5" id="KW-1133">Transmembrane helix</keyword>
<dbReference type="PANTHER" id="PTHR22911">
    <property type="entry name" value="ACYL-MALONYL CONDENSING ENZYME-RELATED"/>
    <property type="match status" value="1"/>
</dbReference>
<feature type="transmembrane region" description="Helical" evidence="5">
    <location>
        <begin position="131"/>
        <end position="151"/>
    </location>
</feature>
<evidence type="ECO:0000256" key="4">
    <source>
        <dbReference type="ARBA" id="ARBA00023136"/>
    </source>
</evidence>
<dbReference type="InterPro" id="IPR037185">
    <property type="entry name" value="EmrE-like"/>
</dbReference>
<evidence type="ECO:0000256" key="2">
    <source>
        <dbReference type="ARBA" id="ARBA00022692"/>
    </source>
</evidence>
<reference evidence="7 8" key="1">
    <citation type="submission" date="2022-02" db="EMBL/GenBank/DDBJ databases">
        <title>Genome sequence data of Kingella unionensis sp. nov. strain CICC 24913 (CCUG 75125).</title>
        <authorList>
            <person name="Xiao M."/>
        </authorList>
    </citation>
    <scope>NUCLEOTIDE SEQUENCE [LARGE SCALE GENOMIC DNA]</scope>
    <source>
        <strain evidence="7 8">CICC 24913</strain>
    </source>
</reference>
<feature type="transmembrane region" description="Helical" evidence="5">
    <location>
        <begin position="49"/>
        <end position="67"/>
    </location>
</feature>
<dbReference type="PANTHER" id="PTHR22911:SF6">
    <property type="entry name" value="SOLUTE CARRIER FAMILY 35 MEMBER G1"/>
    <property type="match status" value="1"/>
</dbReference>
<feature type="transmembrane region" description="Helical" evidence="5">
    <location>
        <begin position="103"/>
        <end position="124"/>
    </location>
</feature>
<organism evidence="7 8">
    <name type="scientific">Kingella pumchi</name>
    <dbReference type="NCBI Taxonomy" id="2779506"/>
    <lineage>
        <taxon>Bacteria</taxon>
        <taxon>Pseudomonadati</taxon>
        <taxon>Pseudomonadota</taxon>
        <taxon>Betaproteobacteria</taxon>
        <taxon>Neisseriales</taxon>
        <taxon>Neisseriaceae</taxon>
        <taxon>Kingella</taxon>
    </lineage>
</organism>
<feature type="transmembrane region" description="Helical" evidence="5">
    <location>
        <begin position="272"/>
        <end position="290"/>
    </location>
</feature>
<feature type="transmembrane region" description="Helical" evidence="5">
    <location>
        <begin position="247"/>
        <end position="266"/>
    </location>
</feature>
<evidence type="ECO:0000259" key="6">
    <source>
        <dbReference type="Pfam" id="PF00892"/>
    </source>
</evidence>
<comment type="caution">
    <text evidence="7">The sequence shown here is derived from an EMBL/GenBank/DDBJ whole genome shotgun (WGS) entry which is preliminary data.</text>
</comment>
<feature type="transmembrane region" description="Helical" evidence="5">
    <location>
        <begin position="18"/>
        <end position="37"/>
    </location>
</feature>
<feature type="transmembrane region" description="Helical" evidence="5">
    <location>
        <begin position="217"/>
        <end position="235"/>
    </location>
</feature>